<evidence type="ECO:0000313" key="2">
    <source>
        <dbReference type="EMBL" id="SPD74604.1"/>
    </source>
</evidence>
<name>A0A445MYJ8_9BACT</name>
<feature type="domain" description="Methyltransferase type 11" evidence="1">
    <location>
        <begin position="65"/>
        <end position="155"/>
    </location>
</feature>
<dbReference type="GO" id="GO:0008757">
    <property type="term" value="F:S-adenosylmethionine-dependent methyltransferase activity"/>
    <property type="evidence" value="ECO:0007669"/>
    <property type="project" value="InterPro"/>
</dbReference>
<dbReference type="InterPro" id="IPR013216">
    <property type="entry name" value="Methyltransf_11"/>
</dbReference>
<gene>
    <name evidence="2" type="ORF">PITCH_A270010</name>
</gene>
<dbReference type="SUPFAM" id="SSF53335">
    <property type="entry name" value="S-adenosyl-L-methionine-dependent methyltransferases"/>
    <property type="match status" value="1"/>
</dbReference>
<reference evidence="2" key="1">
    <citation type="submission" date="2018-01" db="EMBL/GenBank/DDBJ databases">
        <authorList>
            <person name="Regsiter A."/>
            <person name="William W."/>
        </authorList>
    </citation>
    <scope>NUCLEOTIDE SEQUENCE</scope>
    <source>
        <strain evidence="2">TRIP AH-1</strain>
    </source>
</reference>
<organism evidence="2">
    <name type="scientific">uncultured Desulfobacterium sp</name>
    <dbReference type="NCBI Taxonomy" id="201089"/>
    <lineage>
        <taxon>Bacteria</taxon>
        <taxon>Pseudomonadati</taxon>
        <taxon>Thermodesulfobacteriota</taxon>
        <taxon>Desulfobacteria</taxon>
        <taxon>Desulfobacterales</taxon>
        <taxon>Desulfobacteriaceae</taxon>
        <taxon>Desulfobacterium</taxon>
        <taxon>environmental samples</taxon>
    </lineage>
</organism>
<dbReference type="Pfam" id="PF08241">
    <property type="entry name" value="Methyltransf_11"/>
    <property type="match status" value="1"/>
</dbReference>
<dbReference type="CDD" id="cd02440">
    <property type="entry name" value="AdoMet_MTases"/>
    <property type="match status" value="1"/>
</dbReference>
<accession>A0A445MYJ8</accession>
<dbReference type="InterPro" id="IPR029063">
    <property type="entry name" value="SAM-dependent_MTases_sf"/>
</dbReference>
<dbReference type="PANTHER" id="PTHR43591">
    <property type="entry name" value="METHYLTRANSFERASE"/>
    <property type="match status" value="1"/>
</dbReference>
<proteinExistence type="predicted"/>
<evidence type="ECO:0000259" key="1">
    <source>
        <dbReference type="Pfam" id="PF08241"/>
    </source>
</evidence>
<dbReference type="AlphaFoldDB" id="A0A445MYJ8"/>
<sequence>MMKQDKKIEMERYGARARLLKDTSSPTIKKTHFYGSMEIPPVFSAPYVYYEQCISKYVSKENDVLEIGSGTGLHTTSLRQTGAQVVASDISINTLEVLAQHITSVTTIVADMEALPFKKDSFDVIASAGSLSYGEPTLVDAEIKRVLRPGGIFICVDSLNHNPIYRINRWVHCLRERRTKSTLIRMPNIDRIQKISEGFKEVDVKFFGSISHLMPILAFIVGQRLAAMFSDAIDRMVKVRRSAFKFVLVAKGRL</sequence>
<protein>
    <recommendedName>
        <fullName evidence="1">Methyltransferase type 11 domain-containing protein</fullName>
    </recommendedName>
</protein>
<dbReference type="Gene3D" id="3.40.50.150">
    <property type="entry name" value="Vaccinia Virus protein VP39"/>
    <property type="match status" value="1"/>
</dbReference>
<dbReference type="EMBL" id="OJIN01000167">
    <property type="protein sequence ID" value="SPD74604.1"/>
    <property type="molecule type" value="Genomic_DNA"/>
</dbReference>